<comment type="caution">
    <text evidence="9">The sequence shown here is derived from an EMBL/GenBank/DDBJ whole genome shotgun (WGS) entry which is preliminary data.</text>
</comment>
<dbReference type="Proteomes" id="UP000241771">
    <property type="component" value="Unassembled WGS sequence"/>
</dbReference>
<dbReference type="OrthoDB" id="9813719at2"/>
<dbReference type="EMBL" id="PYMA01000008">
    <property type="protein sequence ID" value="PSW18914.1"/>
    <property type="molecule type" value="Genomic_DNA"/>
</dbReference>
<keyword evidence="10" id="KW-1185">Reference proteome</keyword>
<evidence type="ECO:0000256" key="5">
    <source>
        <dbReference type="ARBA" id="ARBA00022747"/>
    </source>
</evidence>
<dbReference type="Pfam" id="PF00145">
    <property type="entry name" value="DNA_methylase"/>
    <property type="match status" value="1"/>
</dbReference>
<evidence type="ECO:0000256" key="8">
    <source>
        <dbReference type="RuleBase" id="RU000416"/>
    </source>
</evidence>
<dbReference type="Gene3D" id="3.40.50.150">
    <property type="entry name" value="Vaccinia Virus protein VP39"/>
    <property type="match status" value="1"/>
</dbReference>
<sequence length="390" mass="43542">MKLDGIPLLSFFTGAGFLDIGFLQNGFHTLWHNENYLPFVKGFEAGVSSLGYSGPSAKVQNTRSVLEIGPNEILSEAFGGNKPPGLFGIIGGPPCPDFSVGGKNKGETGSNGKLSEVYVNRILEINPAFFLFENVPGLLRTSKHREFLANLLDKLTSRYVVDIKILNALDFGVPQDRERVFIVGFRKTYLRPLLPSPRLKKLVSISDSVPRLRSYATNAFFEMYENWFPWPEVPEFHGAKSRFSWPNEPVEKGGVPDRPPCPESLMVGTYICDEARFSLPNSDEWLSPKSSKIGEVLEGDVSRKSFKRLHRYRYSPTAAYGNNEVHLHPTLPRRLSVREAMLIQSVPNEYKLPEDMTLTNKFKTIGNGVPVKLSAAISGAILSFLEELNK</sequence>
<evidence type="ECO:0000313" key="10">
    <source>
        <dbReference type="Proteomes" id="UP000241771"/>
    </source>
</evidence>
<proteinExistence type="inferred from homology"/>
<dbReference type="AlphaFoldDB" id="A0A2T3NRK9"/>
<reference evidence="9 10" key="1">
    <citation type="submission" date="2018-01" db="EMBL/GenBank/DDBJ databases">
        <title>Whole genome sequencing of Histamine producing bacteria.</title>
        <authorList>
            <person name="Butler K."/>
        </authorList>
    </citation>
    <scope>NUCLEOTIDE SEQUENCE [LARGE SCALE GENOMIC DNA]</scope>
    <source>
        <strain evidence="9 10">DSM 100436</strain>
    </source>
</reference>
<dbReference type="InterPro" id="IPR001525">
    <property type="entry name" value="C5_MeTfrase"/>
</dbReference>
<evidence type="ECO:0000256" key="2">
    <source>
        <dbReference type="ARBA" id="ARBA00022603"/>
    </source>
</evidence>
<evidence type="ECO:0000256" key="7">
    <source>
        <dbReference type="PROSITE-ProRule" id="PRU01016"/>
    </source>
</evidence>
<dbReference type="EC" id="2.1.1.37" evidence="1"/>
<accession>A0A2T3NRK9</accession>
<name>A0A2T3NRK9_9GAMM</name>
<evidence type="ECO:0000256" key="4">
    <source>
        <dbReference type="ARBA" id="ARBA00022691"/>
    </source>
</evidence>
<protein>
    <recommendedName>
        <fullName evidence="1">DNA (cytosine-5-)-methyltransferase</fullName>
        <ecNumber evidence="1">2.1.1.37</ecNumber>
    </recommendedName>
</protein>
<comment type="similarity">
    <text evidence="7 8">Belongs to the class I-like SAM-binding methyltransferase superfamily. C5-methyltransferase family.</text>
</comment>
<gene>
    <name evidence="9" type="ORF">C9I98_13740</name>
</gene>
<dbReference type="GO" id="GO:0003886">
    <property type="term" value="F:DNA (cytosine-5-)-methyltransferase activity"/>
    <property type="evidence" value="ECO:0007669"/>
    <property type="project" value="UniProtKB-EC"/>
</dbReference>
<evidence type="ECO:0000256" key="6">
    <source>
        <dbReference type="ARBA" id="ARBA00047422"/>
    </source>
</evidence>
<dbReference type="PANTHER" id="PTHR10629:SF52">
    <property type="entry name" value="DNA (CYTOSINE-5)-METHYLTRANSFERASE 1"/>
    <property type="match status" value="1"/>
</dbReference>
<evidence type="ECO:0000256" key="1">
    <source>
        <dbReference type="ARBA" id="ARBA00011975"/>
    </source>
</evidence>
<keyword evidence="3 7" id="KW-0808">Transferase</keyword>
<dbReference type="Gene3D" id="3.90.120.10">
    <property type="entry name" value="DNA Methylase, subunit A, domain 2"/>
    <property type="match status" value="1"/>
</dbReference>
<dbReference type="GO" id="GO:0032259">
    <property type="term" value="P:methylation"/>
    <property type="evidence" value="ECO:0007669"/>
    <property type="project" value="UniProtKB-KW"/>
</dbReference>
<keyword evidence="4 7" id="KW-0949">S-adenosyl-L-methionine</keyword>
<keyword evidence="2 7" id="KW-0489">Methyltransferase</keyword>
<organism evidence="9 10">
    <name type="scientific">Photobacterium sanctipauli</name>
    <dbReference type="NCBI Taxonomy" id="1342794"/>
    <lineage>
        <taxon>Bacteria</taxon>
        <taxon>Pseudomonadati</taxon>
        <taxon>Pseudomonadota</taxon>
        <taxon>Gammaproteobacteria</taxon>
        <taxon>Vibrionales</taxon>
        <taxon>Vibrionaceae</taxon>
        <taxon>Photobacterium</taxon>
    </lineage>
</organism>
<keyword evidence="5" id="KW-0680">Restriction system</keyword>
<evidence type="ECO:0000256" key="3">
    <source>
        <dbReference type="ARBA" id="ARBA00022679"/>
    </source>
</evidence>
<dbReference type="InterPro" id="IPR050390">
    <property type="entry name" value="C5-Methyltransferase"/>
</dbReference>
<evidence type="ECO:0000313" key="9">
    <source>
        <dbReference type="EMBL" id="PSW18914.1"/>
    </source>
</evidence>
<dbReference type="SUPFAM" id="SSF53335">
    <property type="entry name" value="S-adenosyl-L-methionine-dependent methyltransferases"/>
    <property type="match status" value="1"/>
</dbReference>
<dbReference type="GO" id="GO:0009307">
    <property type="term" value="P:DNA restriction-modification system"/>
    <property type="evidence" value="ECO:0007669"/>
    <property type="project" value="UniProtKB-KW"/>
</dbReference>
<dbReference type="PRINTS" id="PR00105">
    <property type="entry name" value="C5METTRFRASE"/>
</dbReference>
<dbReference type="RefSeq" id="WP_036818215.1">
    <property type="nucleotide sequence ID" value="NZ_JGVO01000133.1"/>
</dbReference>
<dbReference type="PROSITE" id="PS51679">
    <property type="entry name" value="SAM_MT_C5"/>
    <property type="match status" value="1"/>
</dbReference>
<dbReference type="PANTHER" id="PTHR10629">
    <property type="entry name" value="CYTOSINE-SPECIFIC METHYLTRANSFERASE"/>
    <property type="match status" value="1"/>
</dbReference>
<feature type="active site" evidence="7">
    <location>
        <position position="95"/>
    </location>
</feature>
<dbReference type="NCBIfam" id="TIGR00675">
    <property type="entry name" value="dcm"/>
    <property type="match status" value="1"/>
</dbReference>
<comment type="catalytic activity">
    <reaction evidence="6">
        <text>a 2'-deoxycytidine in DNA + S-adenosyl-L-methionine = a 5-methyl-2'-deoxycytidine in DNA + S-adenosyl-L-homocysteine + H(+)</text>
        <dbReference type="Rhea" id="RHEA:13681"/>
        <dbReference type="Rhea" id="RHEA-COMP:11369"/>
        <dbReference type="Rhea" id="RHEA-COMP:11370"/>
        <dbReference type="ChEBI" id="CHEBI:15378"/>
        <dbReference type="ChEBI" id="CHEBI:57856"/>
        <dbReference type="ChEBI" id="CHEBI:59789"/>
        <dbReference type="ChEBI" id="CHEBI:85452"/>
        <dbReference type="ChEBI" id="CHEBI:85454"/>
        <dbReference type="EC" id="2.1.1.37"/>
    </reaction>
</comment>
<dbReference type="InterPro" id="IPR029063">
    <property type="entry name" value="SAM-dependent_MTases_sf"/>
</dbReference>